<dbReference type="InterPro" id="IPR036465">
    <property type="entry name" value="vWFA_dom_sf"/>
</dbReference>
<evidence type="ECO:0000256" key="1">
    <source>
        <dbReference type="SAM" id="MobiDB-lite"/>
    </source>
</evidence>
<evidence type="ECO:0000313" key="3">
    <source>
        <dbReference type="EMBL" id="AHH96380.1"/>
    </source>
</evidence>
<dbReference type="KEGG" id="kal:KALB_3012"/>
<accession>W5W6I8</accession>
<dbReference type="Pfam" id="PF13519">
    <property type="entry name" value="VWA_2"/>
    <property type="match status" value="1"/>
</dbReference>
<dbReference type="Gene3D" id="3.40.50.410">
    <property type="entry name" value="von Willebrand factor, type A domain"/>
    <property type="match status" value="1"/>
</dbReference>
<dbReference type="SUPFAM" id="SSF53300">
    <property type="entry name" value="vWA-like"/>
    <property type="match status" value="1"/>
</dbReference>
<dbReference type="SMART" id="SM00327">
    <property type="entry name" value="VWA"/>
    <property type="match status" value="1"/>
</dbReference>
<dbReference type="eggNOG" id="COG4867">
    <property type="taxonomic scope" value="Bacteria"/>
</dbReference>
<dbReference type="CDD" id="cd00198">
    <property type="entry name" value="vWFA"/>
    <property type="match status" value="1"/>
</dbReference>
<dbReference type="AlphaFoldDB" id="W5W6I8"/>
<dbReference type="Proteomes" id="UP000019225">
    <property type="component" value="Chromosome"/>
</dbReference>
<dbReference type="EMBL" id="CP007155">
    <property type="protein sequence ID" value="AHH96380.1"/>
    <property type="molecule type" value="Genomic_DNA"/>
</dbReference>
<name>W5W6I8_9PSEU</name>
<dbReference type="PATRIC" id="fig|1449976.3.peg.3024"/>
<feature type="region of interest" description="Disordered" evidence="1">
    <location>
        <begin position="388"/>
        <end position="418"/>
    </location>
</feature>
<dbReference type="STRING" id="1449976.KALB_3012"/>
<dbReference type="OrthoDB" id="9766126at2"/>
<gene>
    <name evidence="3" type="ORF">KALB_3012</name>
</gene>
<dbReference type="InterPro" id="IPR002035">
    <property type="entry name" value="VWF_A"/>
</dbReference>
<reference evidence="3 4" key="1">
    <citation type="journal article" date="2014" name="BMC Genomics">
        <title>Complete genome sequence of producer of the glycopeptide antibiotic Aculeximycin Kutzneria albida DSM 43870T, a representative of minor genus of Pseudonocardiaceae.</title>
        <authorList>
            <person name="Rebets Y."/>
            <person name="Tokovenko B."/>
            <person name="Lushchyk I."/>
            <person name="Ruckert C."/>
            <person name="Zaburannyi N."/>
            <person name="Bechthold A."/>
            <person name="Kalinowski J."/>
            <person name="Luzhetskyy A."/>
        </authorList>
    </citation>
    <scope>NUCLEOTIDE SEQUENCE [LARGE SCALE GENOMIC DNA]</scope>
    <source>
        <strain evidence="3">DSM 43870</strain>
    </source>
</reference>
<evidence type="ECO:0000259" key="2">
    <source>
        <dbReference type="SMART" id="SM00327"/>
    </source>
</evidence>
<dbReference type="RefSeq" id="WP_025356514.1">
    <property type="nucleotide sequence ID" value="NZ_CP007155.1"/>
</dbReference>
<protein>
    <recommendedName>
        <fullName evidence="2">VWFA domain-containing protein</fullName>
    </recommendedName>
</protein>
<organism evidence="3 4">
    <name type="scientific">Kutzneria albida DSM 43870</name>
    <dbReference type="NCBI Taxonomy" id="1449976"/>
    <lineage>
        <taxon>Bacteria</taxon>
        <taxon>Bacillati</taxon>
        <taxon>Actinomycetota</taxon>
        <taxon>Actinomycetes</taxon>
        <taxon>Pseudonocardiales</taxon>
        <taxon>Pseudonocardiaceae</taxon>
        <taxon>Kutzneria</taxon>
    </lineage>
</organism>
<sequence>MARYRYGRWSGGADPLAPPADLRAALDELGREVMEGASPQSALRELLRRGMPGTRGLDELTRRVWERRSQIQRRHRLDGTLQEVRRLLDQALEAERRELFPDPSDDARFREAQLDALPPGTAAAVTELAEYDWRSEQGRESYRQIQDLLGGELLEQRFQGMKQALQNATPQDVEQIKQMLSDLNSLLSAHAAREDTGERFAEFMRQHGQYFPENPRNTDELVDALAARSAAAQRMLNSMTAEQRAELAQLTQQALGDPNLAAQLDLLDAHLRGMRPGEDWTSSGRFRGKNPLGLGEGAQAMADLAELDGLAEQLAQSYPGARLEDIDIESLVRQLGDESGVDARRLAELERELRQQGLLERAPDGGLRLTPKALRRLGETALRQVVDQLRGRGERDSDRSGAAGEPTGASKPWQFGDTEPWEVSRTVRNAVLRTASAGGGRVRLEVEDVEVVETEQRARAAVALCVDTSWSMVQDGRWVPMKRTALALHQLIRTRFRTDALELITFGRHASTVDIGELTALEGVWEQGTNLHHALLLAGRHVRRHPDAQPVVLVVTDGEPTAHLESDGSAEFNYPPLPRTLAKTVAEVDGLAKLGASITVFRLGDDPRLASFVDLVARRGGGRVIAPDEDGLGAAVVGDYLRNRRSRR</sequence>
<proteinExistence type="predicted"/>
<feature type="domain" description="VWFA" evidence="2">
    <location>
        <begin position="459"/>
        <end position="641"/>
    </location>
</feature>
<feature type="compositionally biased region" description="Basic and acidic residues" evidence="1">
    <location>
        <begin position="389"/>
        <end position="399"/>
    </location>
</feature>
<dbReference type="HOGENOM" id="CLU_408088_0_0_11"/>
<keyword evidence="4" id="KW-1185">Reference proteome</keyword>
<evidence type="ECO:0000313" key="4">
    <source>
        <dbReference type="Proteomes" id="UP000019225"/>
    </source>
</evidence>